<dbReference type="InterPro" id="IPR000917">
    <property type="entry name" value="Sulfatase_N"/>
</dbReference>
<dbReference type="CDD" id="cd16031">
    <property type="entry name" value="G6S_like"/>
    <property type="match status" value="1"/>
</dbReference>
<dbReference type="EMBL" id="CP036317">
    <property type="protein sequence ID" value="QDV17551.1"/>
    <property type="molecule type" value="Genomic_DNA"/>
</dbReference>
<dbReference type="InterPro" id="IPR024607">
    <property type="entry name" value="Sulfatase_CS"/>
</dbReference>
<proteinExistence type="inferred from homology"/>
<keyword evidence="2" id="KW-0732">Signal</keyword>
<evidence type="ECO:0000256" key="4">
    <source>
        <dbReference type="ARBA" id="ARBA00023180"/>
    </source>
</evidence>
<dbReference type="RefSeq" id="WP_145455550.1">
    <property type="nucleotide sequence ID" value="NZ_CP036317.1"/>
</dbReference>
<evidence type="ECO:0000256" key="2">
    <source>
        <dbReference type="ARBA" id="ARBA00022729"/>
    </source>
</evidence>
<evidence type="ECO:0000259" key="5">
    <source>
        <dbReference type="Pfam" id="PF00884"/>
    </source>
</evidence>
<dbReference type="OrthoDB" id="237120at2"/>
<keyword evidence="4" id="KW-0325">Glycoprotein</keyword>
<dbReference type="PROSITE" id="PS00149">
    <property type="entry name" value="SULFATASE_2"/>
    <property type="match status" value="1"/>
</dbReference>
<dbReference type="InterPro" id="IPR017850">
    <property type="entry name" value="Alkaline_phosphatase_core_sf"/>
</dbReference>
<name>A0A518FMH8_9PLAN</name>
<evidence type="ECO:0000313" key="6">
    <source>
        <dbReference type="EMBL" id="QDV17551.1"/>
    </source>
</evidence>
<dbReference type="GO" id="GO:0047753">
    <property type="term" value="F:choline-sulfatase activity"/>
    <property type="evidence" value="ECO:0007669"/>
    <property type="project" value="UniProtKB-EC"/>
</dbReference>
<evidence type="ECO:0000256" key="3">
    <source>
        <dbReference type="ARBA" id="ARBA00022801"/>
    </source>
</evidence>
<evidence type="ECO:0000313" key="7">
    <source>
        <dbReference type="Proteomes" id="UP000320839"/>
    </source>
</evidence>
<evidence type="ECO:0000256" key="1">
    <source>
        <dbReference type="ARBA" id="ARBA00008779"/>
    </source>
</evidence>
<reference evidence="6 7" key="1">
    <citation type="submission" date="2019-02" db="EMBL/GenBank/DDBJ databases">
        <title>Deep-cultivation of Planctomycetes and their phenomic and genomic characterization uncovers novel biology.</title>
        <authorList>
            <person name="Wiegand S."/>
            <person name="Jogler M."/>
            <person name="Boedeker C."/>
            <person name="Pinto D."/>
            <person name="Vollmers J."/>
            <person name="Rivas-Marin E."/>
            <person name="Kohn T."/>
            <person name="Peeters S.H."/>
            <person name="Heuer A."/>
            <person name="Rast P."/>
            <person name="Oberbeckmann S."/>
            <person name="Bunk B."/>
            <person name="Jeske O."/>
            <person name="Meyerdierks A."/>
            <person name="Storesund J.E."/>
            <person name="Kallscheuer N."/>
            <person name="Luecker S."/>
            <person name="Lage O.M."/>
            <person name="Pohl T."/>
            <person name="Merkel B.J."/>
            <person name="Hornburger P."/>
            <person name="Mueller R.-W."/>
            <person name="Bruemmer F."/>
            <person name="Labrenz M."/>
            <person name="Spormann A.M."/>
            <person name="Op den Camp H."/>
            <person name="Overmann J."/>
            <person name="Amann R."/>
            <person name="Jetten M.S.M."/>
            <person name="Mascher T."/>
            <person name="Medema M.H."/>
            <person name="Devos D.P."/>
            <person name="Kaster A.-K."/>
            <person name="Ovreas L."/>
            <person name="Rohde M."/>
            <person name="Galperin M.Y."/>
            <person name="Jogler C."/>
        </authorList>
    </citation>
    <scope>NUCLEOTIDE SEQUENCE [LARGE SCALE GENOMIC DNA]</scope>
    <source>
        <strain evidence="6 7">Pan153</strain>
    </source>
</reference>
<comment type="similarity">
    <text evidence="1">Belongs to the sulfatase family.</text>
</comment>
<dbReference type="Gene3D" id="3.40.720.10">
    <property type="entry name" value="Alkaline Phosphatase, subunit A"/>
    <property type="match status" value="1"/>
</dbReference>
<accession>A0A518FMH8</accession>
<dbReference type="Proteomes" id="UP000320839">
    <property type="component" value="Chromosome"/>
</dbReference>
<dbReference type="AlphaFoldDB" id="A0A518FMH8"/>
<dbReference type="SUPFAM" id="SSF53649">
    <property type="entry name" value="Alkaline phosphatase-like"/>
    <property type="match status" value="1"/>
</dbReference>
<organism evidence="6 7">
    <name type="scientific">Gimesia panareensis</name>
    <dbReference type="NCBI Taxonomy" id="2527978"/>
    <lineage>
        <taxon>Bacteria</taxon>
        <taxon>Pseudomonadati</taxon>
        <taxon>Planctomycetota</taxon>
        <taxon>Planctomycetia</taxon>
        <taxon>Planctomycetales</taxon>
        <taxon>Planctomycetaceae</taxon>
        <taxon>Gimesia</taxon>
    </lineage>
</organism>
<dbReference type="PANTHER" id="PTHR43108:SF8">
    <property type="entry name" value="SD21168P"/>
    <property type="match status" value="1"/>
</dbReference>
<sequence>MRCFTRFVTLQTLVWLGLTVAFPLSYSFAAEVPQHPNIVVVLVDDLRWDELGCMGHPFVRTPHIDRIAREGARFRNAFCSTPLCSPVRACLLTGRYTHNHGILDNINRSEHSHTLKTFPQFLQKAGYETAYVGKWHMGNDDTARPGFDYWVSMKGQGTSFDPVLNVNGERKQFQGHTTDVLNQKANEFLEQNQDKPFCLYIAQKALHPELTQRDDGSITDPSAAKFMPAKRHETLYSNDAIPRRLNVKDDLKGKTALLRKIPGLPPLSEETGTSDEVIRDRLRMLAGIDEGVGMLLDLLEKQGRLDQTVFVFTSDHGYWYGEHGLSVERRLPYEEGIRVPLLVRYPPLVKAGTLIDEFAVSVDLAPTMLDLAHVKTDQKFDGLSLVPLLEGKHPADWRKSILVEYNSDTVFPRLDHMGYKAVRTTRWKYIQFNDLEGMDELYDVQNDPYEFKNVINDPGSKAVVKQMQAELKRLMQ</sequence>
<protein>
    <submittedName>
        <fullName evidence="6">Choline-sulfatase</fullName>
        <ecNumber evidence="6">3.1.6.6</ecNumber>
    </submittedName>
</protein>
<feature type="domain" description="Sulfatase N-terminal" evidence="5">
    <location>
        <begin position="36"/>
        <end position="374"/>
    </location>
</feature>
<dbReference type="Pfam" id="PF00884">
    <property type="entry name" value="Sulfatase"/>
    <property type="match status" value="1"/>
</dbReference>
<dbReference type="EC" id="3.1.6.6" evidence="6"/>
<gene>
    <name evidence="6" type="primary">betC_5</name>
    <name evidence="6" type="ORF">Pan153_22040</name>
</gene>
<keyword evidence="3 6" id="KW-0378">Hydrolase</keyword>
<dbReference type="PANTHER" id="PTHR43108">
    <property type="entry name" value="N-ACETYLGLUCOSAMINE-6-SULFATASE FAMILY MEMBER"/>
    <property type="match status" value="1"/>
</dbReference>